<keyword evidence="8" id="KW-1185">Reference proteome</keyword>
<feature type="domain" description="Major facilitator superfamily (MFS) profile" evidence="6">
    <location>
        <begin position="97"/>
        <end position="530"/>
    </location>
</feature>
<feature type="transmembrane region" description="Helical" evidence="5">
    <location>
        <begin position="380"/>
        <end position="401"/>
    </location>
</feature>
<dbReference type="GO" id="GO:0022857">
    <property type="term" value="F:transmembrane transporter activity"/>
    <property type="evidence" value="ECO:0007669"/>
    <property type="project" value="InterPro"/>
</dbReference>
<evidence type="ECO:0000256" key="3">
    <source>
        <dbReference type="ARBA" id="ARBA00022989"/>
    </source>
</evidence>
<dbReference type="PROSITE" id="PS50850">
    <property type="entry name" value="MFS"/>
    <property type="match status" value="1"/>
</dbReference>
<evidence type="ECO:0000256" key="2">
    <source>
        <dbReference type="ARBA" id="ARBA00022692"/>
    </source>
</evidence>
<dbReference type="InterPro" id="IPR036259">
    <property type="entry name" value="MFS_trans_sf"/>
</dbReference>
<evidence type="ECO:0000256" key="4">
    <source>
        <dbReference type="ARBA" id="ARBA00023136"/>
    </source>
</evidence>
<feature type="transmembrane region" description="Helical" evidence="5">
    <location>
        <begin position="504"/>
        <end position="525"/>
    </location>
</feature>
<dbReference type="GO" id="GO:0016020">
    <property type="term" value="C:membrane"/>
    <property type="evidence" value="ECO:0007669"/>
    <property type="project" value="UniProtKB-SubCell"/>
</dbReference>
<keyword evidence="3 5" id="KW-1133">Transmembrane helix</keyword>
<accession>A0AA89C7P3</accession>
<comment type="caution">
    <text evidence="7">The sequence shown here is derived from an EMBL/GenBank/DDBJ whole genome shotgun (WGS) entry which is preliminary data.</text>
</comment>
<evidence type="ECO:0000259" key="6">
    <source>
        <dbReference type="PROSITE" id="PS50850"/>
    </source>
</evidence>
<dbReference type="Proteomes" id="UP001186944">
    <property type="component" value="Unassembled WGS sequence"/>
</dbReference>
<sequence length="545" mass="60548">MAYDDVFTHIGSCGPYQRRVYLLQTLPVVFGAIQSALTVFILFSPQHRCSIPSLVNDTFAVQNAAHESVINQTILMKEDDSNEDESKYSECYMYNHVTTLLQSETNDSGFEISNLEYNALNKSSQIVECSEWVYDSTDFESTFVTQSNLVCSRKLHRTHATMSYFGGFALGSLLLGMISDAFGRKIGLLLSLFIHIASNVPLGFVQDYHVFAILRFFSGFSSAGMVQTSFVMDMELVGPQSRMIAGCSFQTFWGVGTIMLAGLAFLFRDWKHLNLAVSVPTVLFISYIWILPESSRWLFVKQRHSDAFRILRKAAKVNKRILPPKFVMVQNQEASSSLTVIFKSPRLVIRTLILCLNWLIVAMEFSGLSLNAGNLSGDVFLNFLLTSLAEVVGFCLCMALLNKVGRKPVYVGSLLIGGISLILTIFTTLYIPEESQWITIALSLFGKMGAAAAFCTAFLYSSEFFPTVIRNSAVGICSFFARIGGMLSPYVADLGYIVEGQFGKILPMAVLGISSFVVGLLTLYLPETLGKKLPETIEHTINYDR</sequence>
<dbReference type="CDD" id="cd17317">
    <property type="entry name" value="MFS_SLC22"/>
    <property type="match status" value="1"/>
</dbReference>
<feature type="transmembrane region" description="Helical" evidence="5">
    <location>
        <begin position="347"/>
        <end position="368"/>
    </location>
</feature>
<feature type="transmembrane region" description="Helical" evidence="5">
    <location>
        <begin position="437"/>
        <end position="460"/>
    </location>
</feature>
<feature type="transmembrane region" description="Helical" evidence="5">
    <location>
        <begin position="161"/>
        <end position="179"/>
    </location>
</feature>
<keyword evidence="4 5" id="KW-0472">Membrane</keyword>
<dbReference type="EMBL" id="VSWD01000007">
    <property type="protein sequence ID" value="KAK3098265.1"/>
    <property type="molecule type" value="Genomic_DNA"/>
</dbReference>
<dbReference type="InterPro" id="IPR005829">
    <property type="entry name" value="Sugar_transporter_CS"/>
</dbReference>
<keyword evidence="2 5" id="KW-0812">Transmembrane</keyword>
<protein>
    <recommendedName>
        <fullName evidence="6">Major facilitator superfamily (MFS) profile domain-containing protein</fullName>
    </recommendedName>
</protein>
<dbReference type="InterPro" id="IPR020846">
    <property type="entry name" value="MFS_dom"/>
</dbReference>
<evidence type="ECO:0000313" key="8">
    <source>
        <dbReference type="Proteomes" id="UP001186944"/>
    </source>
</evidence>
<dbReference type="PANTHER" id="PTHR24064">
    <property type="entry name" value="SOLUTE CARRIER FAMILY 22 MEMBER"/>
    <property type="match status" value="1"/>
</dbReference>
<feature type="transmembrane region" description="Helical" evidence="5">
    <location>
        <begin position="210"/>
        <end position="231"/>
    </location>
</feature>
<feature type="transmembrane region" description="Helical" evidence="5">
    <location>
        <begin position="243"/>
        <end position="267"/>
    </location>
</feature>
<dbReference type="InterPro" id="IPR005828">
    <property type="entry name" value="MFS_sugar_transport-like"/>
</dbReference>
<organism evidence="7 8">
    <name type="scientific">Pinctada imbricata</name>
    <name type="common">Atlantic pearl-oyster</name>
    <name type="synonym">Pinctada martensii</name>
    <dbReference type="NCBI Taxonomy" id="66713"/>
    <lineage>
        <taxon>Eukaryota</taxon>
        <taxon>Metazoa</taxon>
        <taxon>Spiralia</taxon>
        <taxon>Lophotrochozoa</taxon>
        <taxon>Mollusca</taxon>
        <taxon>Bivalvia</taxon>
        <taxon>Autobranchia</taxon>
        <taxon>Pteriomorphia</taxon>
        <taxon>Pterioida</taxon>
        <taxon>Pterioidea</taxon>
        <taxon>Pteriidae</taxon>
        <taxon>Pinctada</taxon>
    </lineage>
</organism>
<evidence type="ECO:0000313" key="7">
    <source>
        <dbReference type="EMBL" id="KAK3098265.1"/>
    </source>
</evidence>
<feature type="transmembrane region" description="Helical" evidence="5">
    <location>
        <begin position="20"/>
        <end position="43"/>
    </location>
</feature>
<feature type="transmembrane region" description="Helical" evidence="5">
    <location>
        <begin position="408"/>
        <end position="431"/>
    </location>
</feature>
<feature type="transmembrane region" description="Helical" evidence="5">
    <location>
        <begin position="273"/>
        <end position="291"/>
    </location>
</feature>
<dbReference type="PROSITE" id="PS00216">
    <property type="entry name" value="SUGAR_TRANSPORT_1"/>
    <property type="match status" value="1"/>
</dbReference>
<name>A0AA89C7P3_PINIB</name>
<proteinExistence type="predicted"/>
<evidence type="ECO:0000256" key="5">
    <source>
        <dbReference type="SAM" id="Phobius"/>
    </source>
</evidence>
<feature type="transmembrane region" description="Helical" evidence="5">
    <location>
        <begin position="472"/>
        <end position="492"/>
    </location>
</feature>
<reference evidence="7" key="1">
    <citation type="submission" date="2019-08" db="EMBL/GenBank/DDBJ databases">
        <title>The improved chromosome-level genome for the pearl oyster Pinctada fucata martensii using PacBio sequencing and Hi-C.</title>
        <authorList>
            <person name="Zheng Z."/>
        </authorList>
    </citation>
    <scope>NUCLEOTIDE SEQUENCE</scope>
    <source>
        <strain evidence="7">ZZ-2019</strain>
        <tissue evidence="7">Adductor muscle</tissue>
    </source>
</reference>
<dbReference type="Gene3D" id="1.20.1250.20">
    <property type="entry name" value="MFS general substrate transporter like domains"/>
    <property type="match status" value="1"/>
</dbReference>
<evidence type="ECO:0000256" key="1">
    <source>
        <dbReference type="ARBA" id="ARBA00004141"/>
    </source>
</evidence>
<dbReference type="SUPFAM" id="SSF103473">
    <property type="entry name" value="MFS general substrate transporter"/>
    <property type="match status" value="1"/>
</dbReference>
<comment type="subcellular location">
    <subcellularLocation>
        <location evidence="1">Membrane</location>
        <topology evidence="1">Multi-pass membrane protein</topology>
    </subcellularLocation>
</comment>
<dbReference type="Pfam" id="PF00083">
    <property type="entry name" value="Sugar_tr"/>
    <property type="match status" value="1"/>
</dbReference>
<dbReference type="AlphaFoldDB" id="A0AA89C7P3"/>
<gene>
    <name evidence="7" type="ORF">FSP39_017707</name>
</gene>